<organism evidence="2 3">
    <name type="scientific">Thalassotalea loyana</name>
    <dbReference type="NCBI Taxonomy" id="280483"/>
    <lineage>
        <taxon>Bacteria</taxon>
        <taxon>Pseudomonadati</taxon>
        <taxon>Pseudomonadota</taxon>
        <taxon>Gammaproteobacteria</taxon>
        <taxon>Alteromonadales</taxon>
        <taxon>Colwelliaceae</taxon>
        <taxon>Thalassotalea</taxon>
    </lineage>
</organism>
<evidence type="ECO:0008006" key="4">
    <source>
        <dbReference type="Google" id="ProtNLM"/>
    </source>
</evidence>
<evidence type="ECO:0000313" key="2">
    <source>
        <dbReference type="EMBL" id="GLX83800.1"/>
    </source>
</evidence>
<name>A0ABQ6HAL1_9GAMM</name>
<evidence type="ECO:0000256" key="1">
    <source>
        <dbReference type="SAM" id="SignalP"/>
    </source>
</evidence>
<comment type="caution">
    <text evidence="2">The sequence shown here is derived from an EMBL/GenBank/DDBJ whole genome shotgun (WGS) entry which is preliminary data.</text>
</comment>
<keyword evidence="3" id="KW-1185">Reference proteome</keyword>
<feature type="chain" id="PRO_5045159528" description="Porin" evidence="1">
    <location>
        <begin position="20"/>
        <end position="412"/>
    </location>
</feature>
<evidence type="ECO:0000313" key="3">
    <source>
        <dbReference type="Proteomes" id="UP001157134"/>
    </source>
</evidence>
<keyword evidence="1" id="KW-0732">Signal</keyword>
<dbReference type="EMBL" id="BSSV01000001">
    <property type="protein sequence ID" value="GLX83800.1"/>
    <property type="molecule type" value="Genomic_DNA"/>
</dbReference>
<protein>
    <recommendedName>
        <fullName evidence="4">Porin</fullName>
    </recommendedName>
</protein>
<dbReference type="SUPFAM" id="SSF56935">
    <property type="entry name" value="Porins"/>
    <property type="match status" value="1"/>
</dbReference>
<feature type="signal peptide" evidence="1">
    <location>
        <begin position="1"/>
        <end position="19"/>
    </location>
</feature>
<dbReference type="Proteomes" id="UP001157134">
    <property type="component" value="Unassembled WGS sequence"/>
</dbReference>
<dbReference type="Gene3D" id="2.40.160.10">
    <property type="entry name" value="Porin"/>
    <property type="match status" value="1"/>
</dbReference>
<proteinExistence type="predicted"/>
<reference evidence="2 3" key="1">
    <citation type="submission" date="2023-03" db="EMBL/GenBank/DDBJ databases">
        <title>Thalassotalea loyana LMG 22536T draft genome sequence.</title>
        <authorList>
            <person name="Sawabe T."/>
        </authorList>
    </citation>
    <scope>NUCLEOTIDE SEQUENCE [LARGE SCALE GENOMIC DNA]</scope>
    <source>
        <strain evidence="2 3">LMG 22536</strain>
    </source>
</reference>
<accession>A0ABQ6HAL1</accession>
<dbReference type="RefSeq" id="WP_284295331.1">
    <property type="nucleotide sequence ID" value="NZ_BSSV01000001.1"/>
</dbReference>
<dbReference type="InterPro" id="IPR023614">
    <property type="entry name" value="Porin_dom_sf"/>
</dbReference>
<gene>
    <name evidence="2" type="ORF">tloyanaT_00520</name>
</gene>
<sequence>MLKLFIGIVLTLCIFNSQSAEMSLKGIVDLRAVHVTSDANADSYLAGDYGKFRFNTGSELALGQLGLQYKVDWQNNWSATVVGNGFADQNDTAVGITEAYLQYKGLPNANGWRISGKAGVYYPHISIENIATAWSTPYTITSSTINNWLGEEIRNSGFGLSVEKLGKQSRSPHSFIVDLDLFQNNDSAGAMLTWHGWTVGSRQTLLHERLVVQQFPAREGMLADQAAHSDPFIELDHRWGFNVSGQWRYKNTLRVQAGYYDNQAKKGIVEKGQYTWTTAFSHASFKYKFAKTWELMGQFMQGNTLMNSPQLTEVVNNDFNSQYLMLRKFWGKHHIALRAEYFNVDDLDQTIGDNNNESGHAYALAYRYRLSKQSFVLGEYTHVDSSRWSRRYQNQPIELTERQYQLSYRHYF</sequence>